<evidence type="ECO:0000313" key="3">
    <source>
        <dbReference type="Proteomes" id="UP000192775"/>
    </source>
</evidence>
<dbReference type="PANTHER" id="PTHR30344:SF1">
    <property type="entry name" value="6-PHOSPHOGLUCONOLACTONASE"/>
    <property type="match status" value="1"/>
</dbReference>
<protein>
    <submittedName>
        <fullName evidence="2">Uncharacterized protein</fullName>
    </submittedName>
</protein>
<dbReference type="InterPro" id="IPR050282">
    <property type="entry name" value="Cycloisomerase_2"/>
</dbReference>
<dbReference type="RefSeq" id="WP_085017963.1">
    <property type="nucleotide sequence ID" value="NZ_BMHD01000001.1"/>
</dbReference>
<dbReference type="InterPro" id="IPR019405">
    <property type="entry name" value="Lactonase_7-beta_prop"/>
</dbReference>
<dbReference type="EMBL" id="CP020715">
    <property type="protein sequence ID" value="ARJ04126.1"/>
    <property type="molecule type" value="Genomic_DNA"/>
</dbReference>
<organism evidence="2 3">
    <name type="scientific">Cnuibacter physcomitrellae</name>
    <dbReference type="NCBI Taxonomy" id="1619308"/>
    <lineage>
        <taxon>Bacteria</taxon>
        <taxon>Bacillati</taxon>
        <taxon>Actinomycetota</taxon>
        <taxon>Actinomycetes</taxon>
        <taxon>Micrococcales</taxon>
        <taxon>Microbacteriaceae</taxon>
        <taxon>Cnuibacter</taxon>
    </lineage>
</organism>
<dbReference type="InterPro" id="IPR015943">
    <property type="entry name" value="WD40/YVTN_repeat-like_dom_sf"/>
</dbReference>
<name>A0A1X9LFY8_9MICO</name>
<comment type="similarity">
    <text evidence="1">Belongs to the cycloisomerase 2 family.</text>
</comment>
<dbReference type="STRING" id="1619308.B5808_01975"/>
<evidence type="ECO:0000256" key="1">
    <source>
        <dbReference type="ARBA" id="ARBA00005564"/>
    </source>
</evidence>
<evidence type="ECO:0000313" key="2">
    <source>
        <dbReference type="EMBL" id="ARJ04126.1"/>
    </source>
</evidence>
<dbReference type="SUPFAM" id="SSF51004">
    <property type="entry name" value="C-terminal (heme d1) domain of cytochrome cd1-nitrite reductase"/>
    <property type="match status" value="1"/>
</dbReference>
<keyword evidence="3" id="KW-1185">Reference proteome</keyword>
<dbReference type="Proteomes" id="UP000192775">
    <property type="component" value="Chromosome"/>
</dbReference>
<accession>A0A1X9LFY8</accession>
<sequence>MTDGGAFWVGGYTPEMGGSSSGISRWRADGDTFVAAGPAHPTPSPSFLARHPRLSVLYSADESAGTVSAFRITAAGGELSPLGSRPAGPAVCHVAVSPSGDHLAATCWGDGTVALYPIDPEGALGEPVLTTPAEDPHPALRATTPPPAGLEASSRAHMSLWLGPEEVVTTDLGYDLLRVFSVRDGRLHPTSTVELPFGCGPRHLVALSDDLLVVCTEYSCEALSVVRDGAGRRLAARLPLTPDSPQPGETAAHIEASPGGLLHVGLRGSDRIAVLRCDEAGALAGIGAFASGGSLPRHHAVEGRVLRVAHQGSDEITTHRVDDGGLSTGVVDRAAVGSPTVILAS</sequence>
<dbReference type="PANTHER" id="PTHR30344">
    <property type="entry name" value="6-PHOSPHOGLUCONOLACTONASE-RELATED"/>
    <property type="match status" value="1"/>
</dbReference>
<dbReference type="AlphaFoldDB" id="A0A1X9LFY8"/>
<gene>
    <name evidence="2" type="ORF">B5808_01975</name>
</gene>
<reference evidence="2 3" key="1">
    <citation type="submission" date="2017-04" db="EMBL/GenBank/DDBJ databases">
        <authorList>
            <person name="Afonso C.L."/>
            <person name="Miller P.J."/>
            <person name="Scott M.A."/>
            <person name="Spackman E."/>
            <person name="Goraichik I."/>
            <person name="Dimitrov K.M."/>
            <person name="Suarez D.L."/>
            <person name="Swayne D.E."/>
        </authorList>
    </citation>
    <scope>NUCLEOTIDE SEQUENCE [LARGE SCALE GENOMIC DNA]</scope>
    <source>
        <strain evidence="3">XA(T)</strain>
    </source>
</reference>
<dbReference type="InterPro" id="IPR011048">
    <property type="entry name" value="Haem_d1_sf"/>
</dbReference>
<proteinExistence type="inferred from homology"/>
<dbReference type="GO" id="GO:0017057">
    <property type="term" value="F:6-phosphogluconolactonase activity"/>
    <property type="evidence" value="ECO:0007669"/>
    <property type="project" value="TreeGrafter"/>
</dbReference>
<dbReference type="KEGG" id="cphy:B5808_01975"/>
<dbReference type="Gene3D" id="2.130.10.10">
    <property type="entry name" value="YVTN repeat-like/Quinoprotein amine dehydrogenase"/>
    <property type="match status" value="1"/>
</dbReference>
<dbReference type="Pfam" id="PF10282">
    <property type="entry name" value="Lactonase"/>
    <property type="match status" value="1"/>
</dbReference>